<dbReference type="InterPro" id="IPR039248">
    <property type="entry name" value="Ptase_RsbX"/>
</dbReference>
<feature type="domain" description="PPM-type phosphatase" evidence="1">
    <location>
        <begin position="148"/>
        <end position="336"/>
    </location>
</feature>
<dbReference type="SMART" id="SM00331">
    <property type="entry name" value="PP2C_SIG"/>
    <property type="match status" value="1"/>
</dbReference>
<dbReference type="RefSeq" id="WP_344321419.1">
    <property type="nucleotide sequence ID" value="NZ_BAAASZ010000014.1"/>
</dbReference>
<dbReference type="InterPro" id="IPR003594">
    <property type="entry name" value="HATPase_dom"/>
</dbReference>
<dbReference type="InterPro" id="IPR036890">
    <property type="entry name" value="HATPase_C_sf"/>
</dbReference>
<comment type="caution">
    <text evidence="2">The sequence shown here is derived from an EMBL/GenBank/DDBJ whole genome shotgun (WGS) entry which is preliminary data.</text>
</comment>
<dbReference type="SUPFAM" id="SSF81606">
    <property type="entry name" value="PP2C-like"/>
    <property type="match status" value="1"/>
</dbReference>
<dbReference type="PANTHER" id="PTHR35801">
    <property type="entry name" value="PHOSPHOSERINE PHOSPHATASE RSBX"/>
    <property type="match status" value="1"/>
</dbReference>
<reference evidence="2 3" key="1">
    <citation type="journal article" date="2019" name="Int. J. Syst. Evol. Microbiol.">
        <title>The Global Catalogue of Microorganisms (GCM) 10K type strain sequencing project: providing services to taxonomists for standard genome sequencing and annotation.</title>
        <authorList>
            <consortium name="The Broad Institute Genomics Platform"/>
            <consortium name="The Broad Institute Genome Sequencing Center for Infectious Disease"/>
            <person name="Wu L."/>
            <person name="Ma J."/>
        </authorList>
    </citation>
    <scope>NUCLEOTIDE SEQUENCE [LARGE SCALE GENOMIC DNA]</scope>
    <source>
        <strain evidence="2 3">JCM 6305</strain>
    </source>
</reference>
<proteinExistence type="predicted"/>
<dbReference type="Proteomes" id="UP001501638">
    <property type="component" value="Unassembled WGS sequence"/>
</dbReference>
<evidence type="ECO:0000313" key="2">
    <source>
        <dbReference type="EMBL" id="GAA2433873.1"/>
    </source>
</evidence>
<gene>
    <name evidence="2" type="ORF">GCM10010405_16100</name>
</gene>
<dbReference type="Gene3D" id="3.30.565.10">
    <property type="entry name" value="Histidine kinase-like ATPase, C-terminal domain"/>
    <property type="match status" value="1"/>
</dbReference>
<dbReference type="EMBL" id="BAAASZ010000014">
    <property type="protein sequence ID" value="GAA2433873.1"/>
    <property type="molecule type" value="Genomic_DNA"/>
</dbReference>
<organism evidence="2 3">
    <name type="scientific">Streptomyces macrosporus</name>
    <dbReference type="NCBI Taxonomy" id="44032"/>
    <lineage>
        <taxon>Bacteria</taxon>
        <taxon>Bacillati</taxon>
        <taxon>Actinomycetota</taxon>
        <taxon>Actinomycetes</taxon>
        <taxon>Kitasatosporales</taxon>
        <taxon>Streptomycetaceae</taxon>
        <taxon>Streptomyces</taxon>
    </lineage>
</organism>
<dbReference type="Pfam" id="PF13581">
    <property type="entry name" value="HATPase_c_2"/>
    <property type="match status" value="1"/>
</dbReference>
<dbReference type="SUPFAM" id="SSF55874">
    <property type="entry name" value="ATPase domain of HSP90 chaperone/DNA topoisomerase II/histidine kinase"/>
    <property type="match status" value="1"/>
</dbReference>
<dbReference type="InterPro" id="IPR036457">
    <property type="entry name" value="PPM-type-like_dom_sf"/>
</dbReference>
<sequence>MSRSSSTTEGLTDEIRIDHESAIHLAATAARDCALRWGLPGAMPDQAAVLASELAGNLVKHASDGTVYVQPFRLGTGVEILAVDRGPGIRDLDRAMADGYTTTTGSLGAGLGAVRRIAGEFAIRTRVGFGTVVCARLSPPGEPPSARWDTGSVCLPAKGERHCGDACAVAETGDALTGLVVDGLGHGLSAAEAARSALRSFRTAPDRPLVDILTSLHRSLRHTRGAAAGVLRLYPDRAEYCGIGNIRAVVLSDGDVLHRLAGQPGIVGWNVPTPRVRTVPLSSGATVALHSDGVESRWSHSPSPFLLRLPPPLLAAALAHGHRRTRDDATVLTVQAV</sequence>
<evidence type="ECO:0000259" key="1">
    <source>
        <dbReference type="SMART" id="SM00331"/>
    </source>
</evidence>
<keyword evidence="3" id="KW-1185">Reference proteome</keyword>
<accession>A0ABN3JP54</accession>
<dbReference type="Pfam" id="PF07228">
    <property type="entry name" value="SpoIIE"/>
    <property type="match status" value="1"/>
</dbReference>
<name>A0ABN3JP54_9ACTN</name>
<dbReference type="InterPro" id="IPR001932">
    <property type="entry name" value="PPM-type_phosphatase-like_dom"/>
</dbReference>
<evidence type="ECO:0000313" key="3">
    <source>
        <dbReference type="Proteomes" id="UP001501638"/>
    </source>
</evidence>
<dbReference type="PANTHER" id="PTHR35801:SF1">
    <property type="entry name" value="PHOSPHOSERINE PHOSPHATASE RSBX"/>
    <property type="match status" value="1"/>
</dbReference>
<dbReference type="Gene3D" id="3.60.40.10">
    <property type="entry name" value="PPM-type phosphatase domain"/>
    <property type="match status" value="1"/>
</dbReference>
<protein>
    <submittedName>
        <fullName evidence="2">SpoIIE family protein phosphatase</fullName>
    </submittedName>
</protein>